<dbReference type="PROSITE" id="PS51387">
    <property type="entry name" value="FAD_PCMH"/>
    <property type="match status" value="1"/>
</dbReference>
<dbReference type="InterPro" id="IPR006094">
    <property type="entry name" value="Oxid_FAD_bind_N"/>
</dbReference>
<dbReference type="PANTHER" id="PTHR46568:SF1">
    <property type="entry name" value="ALKYLDIHYDROXYACETONEPHOSPHATE SYNTHASE, PEROXISOMAL"/>
    <property type="match status" value="1"/>
</dbReference>
<dbReference type="InterPro" id="IPR025650">
    <property type="entry name" value="Alkyl-DHAP_Synthase"/>
</dbReference>
<dbReference type="OrthoDB" id="7786253at2759"/>
<evidence type="ECO:0000256" key="16">
    <source>
        <dbReference type="PIRSR" id="PIRSR625650-3"/>
    </source>
</evidence>
<feature type="site" description="Important for enzyme activity" evidence="17">
    <location>
        <position position="417"/>
    </location>
</feature>
<keyword evidence="13 18" id="KW-0576">Peroxisome</keyword>
<dbReference type="Gene3D" id="3.30.43.10">
    <property type="entry name" value="Uridine Diphospho-n-acetylenolpyruvylglucosamine Reductase, domain 2"/>
    <property type="match status" value="1"/>
</dbReference>
<dbReference type="InterPro" id="IPR016164">
    <property type="entry name" value="FAD-linked_Oxase-like_C"/>
</dbReference>
<dbReference type="InterPro" id="IPR016166">
    <property type="entry name" value="FAD-bd_PCMH"/>
</dbReference>
<comment type="function">
    <text evidence="18">Catalyzes the exchange of an acyl for a long-chain alkyl group and the formation of the ether bond in the biosynthesis of ether phospholipids.</text>
</comment>
<comment type="pathway">
    <text evidence="3 18">Glycerolipid metabolism; ether lipid biosynthesis.</text>
</comment>
<comment type="cofactor">
    <cofactor evidence="1 16 18">
        <name>FAD</name>
        <dbReference type="ChEBI" id="CHEBI:57692"/>
    </cofactor>
</comment>
<feature type="region of interest" description="Disordered" evidence="19">
    <location>
        <begin position="1"/>
        <end position="79"/>
    </location>
</feature>
<dbReference type="Gene3D" id="3.30.465.10">
    <property type="match status" value="1"/>
</dbReference>
<dbReference type="STRING" id="32264.T1KU29"/>
<evidence type="ECO:0000256" key="6">
    <source>
        <dbReference type="ARBA" id="ARBA00011738"/>
    </source>
</evidence>
<comment type="subunit">
    <text evidence="6 18">Homodimer.</text>
</comment>
<dbReference type="InterPro" id="IPR004113">
    <property type="entry name" value="FAD-bd_oxidored_4_C"/>
</dbReference>
<evidence type="ECO:0000256" key="13">
    <source>
        <dbReference type="ARBA" id="ARBA00023140"/>
    </source>
</evidence>
<dbReference type="Pfam" id="PF02913">
    <property type="entry name" value="FAD-oxidase_C"/>
    <property type="match status" value="1"/>
</dbReference>
<evidence type="ECO:0000256" key="4">
    <source>
        <dbReference type="ARBA" id="ARBA00005189"/>
    </source>
</evidence>
<keyword evidence="22" id="KW-1185">Reference proteome</keyword>
<keyword evidence="12 18" id="KW-0443">Lipid metabolism</keyword>
<evidence type="ECO:0000256" key="3">
    <source>
        <dbReference type="ARBA" id="ARBA00004670"/>
    </source>
</evidence>
<comment type="pathway">
    <text evidence="4">Lipid metabolism.</text>
</comment>
<dbReference type="EMBL" id="CAEY01000548">
    <property type="status" value="NOT_ANNOTATED_CDS"/>
    <property type="molecule type" value="Genomic_DNA"/>
</dbReference>
<dbReference type="Gene3D" id="3.30.70.3450">
    <property type="match status" value="1"/>
</dbReference>
<evidence type="ECO:0000313" key="22">
    <source>
        <dbReference type="Proteomes" id="UP000015104"/>
    </source>
</evidence>
<dbReference type="UniPathway" id="UPA00781"/>
<evidence type="ECO:0000256" key="1">
    <source>
        <dbReference type="ARBA" id="ARBA00001974"/>
    </source>
</evidence>
<dbReference type="Gene3D" id="3.30.160.650">
    <property type="match status" value="1"/>
</dbReference>
<feature type="binding site" evidence="16">
    <location>
        <begin position="232"/>
        <end position="238"/>
    </location>
    <ligand>
        <name>FAD</name>
        <dbReference type="ChEBI" id="CHEBI:57692"/>
    </ligand>
</feature>
<dbReference type="Pfam" id="PF01565">
    <property type="entry name" value="FAD_binding_4"/>
    <property type="match status" value="1"/>
</dbReference>
<evidence type="ECO:0000256" key="11">
    <source>
        <dbReference type="ARBA" id="ARBA00022827"/>
    </source>
</evidence>
<evidence type="ECO:0000256" key="18">
    <source>
        <dbReference type="RuleBase" id="RU363113"/>
    </source>
</evidence>
<dbReference type="GO" id="GO:0008611">
    <property type="term" value="P:ether lipid biosynthetic process"/>
    <property type="evidence" value="ECO:0007669"/>
    <property type="project" value="UniProtKB-UniPathway"/>
</dbReference>
<evidence type="ECO:0000256" key="5">
    <source>
        <dbReference type="ARBA" id="ARBA00008000"/>
    </source>
</evidence>
<dbReference type="Proteomes" id="UP000015104">
    <property type="component" value="Unassembled WGS sequence"/>
</dbReference>
<comment type="catalytic activity">
    <reaction evidence="18">
        <text>a long chain fatty alcohol + a 1-acylglycerone 3-phosphate = a 1-O-alkylglycerone 3-phosphate + a long-chain fatty acid + H(+)</text>
        <dbReference type="Rhea" id="RHEA:36171"/>
        <dbReference type="ChEBI" id="CHEBI:15378"/>
        <dbReference type="ChEBI" id="CHEBI:17135"/>
        <dbReference type="ChEBI" id="CHEBI:57534"/>
        <dbReference type="ChEBI" id="CHEBI:57560"/>
        <dbReference type="ChEBI" id="CHEBI:73315"/>
        <dbReference type="EC" id="2.5.1.26"/>
    </reaction>
</comment>
<evidence type="ECO:0000256" key="17">
    <source>
        <dbReference type="PIRSR" id="PIRSR625650-4"/>
    </source>
</evidence>
<evidence type="ECO:0000259" key="20">
    <source>
        <dbReference type="PROSITE" id="PS51387"/>
    </source>
</evidence>
<dbReference type="KEGG" id="tut:107367305"/>
<dbReference type="InterPro" id="IPR016167">
    <property type="entry name" value="FAD-bd_PCMH_sub1"/>
</dbReference>
<dbReference type="InterPro" id="IPR016171">
    <property type="entry name" value="Vanillyl_alc_oxidase_C-sub2"/>
</dbReference>
<keyword evidence="9 18" id="KW-0285">Flavoprotein</keyword>
<dbReference type="SUPFAM" id="SSF56176">
    <property type="entry name" value="FAD-binding/transporter-associated domain-like"/>
    <property type="match status" value="1"/>
</dbReference>
<feature type="active site" description="Proton donor/acceptor" evidence="14">
    <location>
        <position position="576"/>
    </location>
</feature>
<feature type="binding site" evidence="15">
    <location>
        <position position="513"/>
    </location>
    <ligand>
        <name>substrate</name>
    </ligand>
</feature>
<evidence type="ECO:0000256" key="10">
    <source>
        <dbReference type="ARBA" id="ARBA00022679"/>
    </source>
</evidence>
<dbReference type="GO" id="GO:0005777">
    <property type="term" value="C:peroxisome"/>
    <property type="evidence" value="ECO:0007669"/>
    <property type="project" value="UniProtKB-SubCell"/>
</dbReference>
<evidence type="ECO:0000256" key="9">
    <source>
        <dbReference type="ARBA" id="ARBA00022630"/>
    </source>
</evidence>
<keyword evidence="11 16" id="KW-0274">FAD</keyword>
<comment type="similarity">
    <text evidence="5 18">Belongs to the FAD-binding oxidoreductase/transferase type 4 family.</text>
</comment>
<evidence type="ECO:0000313" key="21">
    <source>
        <dbReference type="EnsemblMetazoa" id="tetur21g01900.1"/>
    </source>
</evidence>
<feature type="compositionally biased region" description="Low complexity" evidence="19">
    <location>
        <begin position="41"/>
        <end position="53"/>
    </location>
</feature>
<organism evidence="21 22">
    <name type="scientific">Tetranychus urticae</name>
    <name type="common">Two-spotted spider mite</name>
    <dbReference type="NCBI Taxonomy" id="32264"/>
    <lineage>
        <taxon>Eukaryota</taxon>
        <taxon>Metazoa</taxon>
        <taxon>Ecdysozoa</taxon>
        <taxon>Arthropoda</taxon>
        <taxon>Chelicerata</taxon>
        <taxon>Arachnida</taxon>
        <taxon>Acari</taxon>
        <taxon>Acariformes</taxon>
        <taxon>Trombidiformes</taxon>
        <taxon>Prostigmata</taxon>
        <taxon>Eleutherengona</taxon>
        <taxon>Raphignathae</taxon>
        <taxon>Tetranychoidea</taxon>
        <taxon>Tetranychidae</taxon>
        <taxon>Tetranychus</taxon>
    </lineage>
</organism>
<keyword evidence="8 18" id="KW-0444">Lipid biosynthesis</keyword>
<evidence type="ECO:0000256" key="14">
    <source>
        <dbReference type="PIRSR" id="PIRSR625650-1"/>
    </source>
</evidence>
<gene>
    <name evidence="21" type="primary">107367305</name>
</gene>
<dbReference type="InterPro" id="IPR016169">
    <property type="entry name" value="FAD-bd_PCMH_sub2"/>
</dbReference>
<accession>T1KU29</accession>
<dbReference type="EnsemblMetazoa" id="tetur21g01900.1">
    <property type="protein sequence ID" value="tetur21g01900.1"/>
    <property type="gene ID" value="tetur21g01900"/>
</dbReference>
<feature type="binding site" evidence="16">
    <location>
        <begin position="314"/>
        <end position="317"/>
    </location>
    <ligand>
        <name>FAD</name>
        <dbReference type="ChEBI" id="CHEBI:57692"/>
    </ligand>
</feature>
<sequence length="659" mass="73528">MSTAKERLTAISGHVNCNSKSYGSSSQTSPELESPQPLIKSPSSSSSSLSSHSIATNNSIQLEKSKPIPGKDTNENGSLPYKRHKLLKWNGWGYKDSGFTVDPNCHDITFTGDRYKIGNRKLPLFKKWVESTLSVDLSNKLTSQCQPDIENIAKPIINESFMKDVKFINIKTSFDPEDRLFRSHGHCLHEIFKLREKGTLERIPDLVVWPRNHDDVVKLVRVADKNDVVIIPYGGGTSVSGALECPINEKRMIVSLDTSKMNKILWIDHINLTAHAEAGIIGQDLEAQLAKYNLCTGHEPDSFEFSSLGGWVATRASGMKKNVYGNIEDLLIHVRMVSSIGTIEKNCNVPRISSGPDIHHIILGSEGTLGVITEVTLKVRPLPECKRYNSIVFPCFEDGYKFMREVARQRLKPASVRLMDNQQFIFGQALKPEADSIWISMKNFFKKLYITKLKGFRVDEMCVATILMEGTIEEVETLENKLLDISASNNGLAAGEENGKTGYMLTFVIAYIRDIGLDYGVVAESFETSVPWDRCLDVCNNVKDCITRQVKKYGIKKPALITCRITQTYDCGACVYFYFAFNYLEGVTGDPVDIYHAIENAARDEIIACGGSISHHHGVGKVRKKWLRETVSDTGLGVMKAIKNYVDPNNVFANGNLMS</sequence>
<dbReference type="GO" id="GO:0071949">
    <property type="term" value="F:FAD binding"/>
    <property type="evidence" value="ECO:0007669"/>
    <property type="project" value="InterPro"/>
</dbReference>
<name>T1KU29_TETUR</name>
<keyword evidence="10 18" id="KW-0808">Transferase</keyword>
<dbReference type="FunFam" id="3.30.43.10:FF:000003">
    <property type="entry name" value="Alkylglycerone-phosphate synthase"/>
    <property type="match status" value="1"/>
</dbReference>
<dbReference type="Gene3D" id="3.30.300.330">
    <property type="match status" value="1"/>
</dbReference>
<evidence type="ECO:0000256" key="15">
    <source>
        <dbReference type="PIRSR" id="PIRSR625650-2"/>
    </source>
</evidence>
<feature type="domain" description="FAD-binding PCMH-type" evidence="20">
    <location>
        <begin position="200"/>
        <end position="382"/>
    </location>
</feature>
<feature type="binding site" evidence="16">
    <location>
        <begin position="366"/>
        <end position="372"/>
    </location>
    <ligand>
        <name>FAD</name>
        <dbReference type="ChEBI" id="CHEBI:57692"/>
    </ligand>
</feature>
<comment type="subcellular location">
    <subcellularLocation>
        <location evidence="2 18">Peroxisome</location>
    </subcellularLocation>
</comment>
<feature type="compositionally biased region" description="Polar residues" evidence="19">
    <location>
        <begin position="15"/>
        <end position="31"/>
    </location>
</feature>
<evidence type="ECO:0000256" key="8">
    <source>
        <dbReference type="ARBA" id="ARBA00022516"/>
    </source>
</evidence>
<dbReference type="HOGENOM" id="CLU_017779_2_2_1"/>
<dbReference type="eggNOG" id="KOG1233">
    <property type="taxonomic scope" value="Eukaryota"/>
</dbReference>
<dbReference type="InterPro" id="IPR036318">
    <property type="entry name" value="FAD-bd_PCMH-like_sf"/>
</dbReference>
<evidence type="ECO:0000256" key="7">
    <source>
        <dbReference type="ARBA" id="ARBA00012385"/>
    </source>
</evidence>
<dbReference type="Gene3D" id="1.10.45.10">
    <property type="entry name" value="Vanillyl-alcohol Oxidase, Chain A, domain 4"/>
    <property type="match status" value="1"/>
</dbReference>
<dbReference type="PANTHER" id="PTHR46568">
    <property type="entry name" value="ALKYLDIHYDROXYACETONEPHOSPHATE SYNTHASE, PEROXISOMAL"/>
    <property type="match status" value="1"/>
</dbReference>
<proteinExistence type="inferred from homology"/>
<reference evidence="21" key="2">
    <citation type="submission" date="2015-06" db="UniProtKB">
        <authorList>
            <consortium name="EnsemblMetazoa"/>
        </authorList>
    </citation>
    <scope>IDENTIFICATION</scope>
</reference>
<evidence type="ECO:0000256" key="12">
    <source>
        <dbReference type="ARBA" id="ARBA00023098"/>
    </source>
</evidence>
<dbReference type="AlphaFoldDB" id="T1KU29"/>
<dbReference type="SUPFAM" id="SSF55103">
    <property type="entry name" value="FAD-linked oxidases, C-terminal domain"/>
    <property type="match status" value="1"/>
</dbReference>
<dbReference type="OMA" id="GTISHQH"/>
<evidence type="ECO:0000256" key="2">
    <source>
        <dbReference type="ARBA" id="ARBA00004275"/>
    </source>
</evidence>
<dbReference type="EC" id="2.5.1.26" evidence="7 18"/>
<evidence type="ECO:0000256" key="19">
    <source>
        <dbReference type="SAM" id="MobiDB-lite"/>
    </source>
</evidence>
<reference evidence="22" key="1">
    <citation type="submission" date="2011-08" db="EMBL/GenBank/DDBJ databases">
        <authorList>
            <person name="Rombauts S."/>
        </authorList>
    </citation>
    <scope>NUCLEOTIDE SEQUENCE</scope>
    <source>
        <strain evidence="22">London</strain>
    </source>
</reference>
<protein>
    <recommendedName>
        <fullName evidence="7 18">Alkylglycerone-phosphate synthase</fullName>
        <shortName evidence="18">Alkyl-DHAP synthase</shortName>
        <ecNumber evidence="7 18">2.5.1.26</ecNumber>
    </recommendedName>
</protein>
<dbReference type="GO" id="GO:0008609">
    <property type="term" value="F:alkylglycerone-phosphate synthase activity"/>
    <property type="evidence" value="ECO:0007669"/>
    <property type="project" value="UniProtKB-EC"/>
</dbReference>